<dbReference type="Pfam" id="PF04991">
    <property type="entry name" value="LicD"/>
    <property type="match status" value="1"/>
</dbReference>
<dbReference type="InterPro" id="IPR052942">
    <property type="entry name" value="LPS_cholinephosphotransferase"/>
</dbReference>
<dbReference type="RefSeq" id="WP_341841545.1">
    <property type="nucleotide sequence ID" value="NZ_CP149792.1"/>
</dbReference>
<name>A0ABZ2Z861_9BACT</name>
<evidence type="ECO:0000259" key="1">
    <source>
        <dbReference type="Pfam" id="PF04991"/>
    </source>
</evidence>
<dbReference type="PANTHER" id="PTHR43404">
    <property type="entry name" value="LIPOPOLYSACCHARIDE CHOLINEPHOSPHOTRANSFERASE LICD"/>
    <property type="match status" value="1"/>
</dbReference>
<accession>A0ABZ2Z861</accession>
<dbReference type="PANTHER" id="PTHR43404:SF2">
    <property type="entry name" value="LIPOPOLYSACCHARIDE CHOLINEPHOSPHOTRANSFERASE LICD"/>
    <property type="match status" value="1"/>
</dbReference>
<sequence>MQKYMLSIQKNNGILVALEKNGQRTIIDRPVEPLIAVDEKYQDEEWGVGLSDFEIEYFRANWQAISHFLLQKEKKWCIIVEDGVAVNCSDDMLEDIASQIPDEVDVFFPFGRKPEEAQLKVHPSIMGYFWGSQIYFISKGGAKKLMQLCPLIRQPFDEELLNLSIDNKLSISYDEIDIFTYNYSLSPSYLARRQVVHNKLFNYPAWTADTKQMARDLLRKTCLEADEAAVKLVLHGGTLLGAIRHDAIMPWDDDIDLGIHHHDIEKLLAQLDKSGTLKHKLIHANFRGNPSIFYKIWDENGINIEGYDYKFPFIDIWLYFEDGKAMYYKEWPSFNPDLYFPLKKTEFEGSDLWMPVNPTGFLDFLFRDWREMIVVYPFCHSKERYAFKPLSYAIQVDELGKLIEY</sequence>
<organism evidence="2 3">
    <name type="scientific">Chitinophaga caseinilytica</name>
    <dbReference type="NCBI Taxonomy" id="2267521"/>
    <lineage>
        <taxon>Bacteria</taxon>
        <taxon>Pseudomonadati</taxon>
        <taxon>Bacteroidota</taxon>
        <taxon>Chitinophagia</taxon>
        <taxon>Chitinophagales</taxon>
        <taxon>Chitinophagaceae</taxon>
        <taxon>Chitinophaga</taxon>
    </lineage>
</organism>
<dbReference type="InterPro" id="IPR007074">
    <property type="entry name" value="LicD/FKTN/FKRP_NTP_transf"/>
</dbReference>
<reference evidence="2 3" key="1">
    <citation type="submission" date="2024-03" db="EMBL/GenBank/DDBJ databases">
        <title>Chitinophaga caseinilytica sp. nov., a casein hydrolysing bacterium isolated from forest soil.</title>
        <authorList>
            <person name="Lee D.S."/>
            <person name="Han D.M."/>
            <person name="Baek J.H."/>
            <person name="Choi D.G."/>
            <person name="Jeon J.H."/>
            <person name="Jeon C.O."/>
        </authorList>
    </citation>
    <scope>NUCLEOTIDE SEQUENCE [LARGE SCALE GENOMIC DNA]</scope>
    <source>
        <strain evidence="2 3">KACC 19118</strain>
    </source>
</reference>
<dbReference type="Proteomes" id="UP001449657">
    <property type="component" value="Chromosome"/>
</dbReference>
<evidence type="ECO:0000313" key="2">
    <source>
        <dbReference type="EMBL" id="WZN46871.1"/>
    </source>
</evidence>
<gene>
    <name evidence="2" type="ORF">WJU22_01570</name>
</gene>
<evidence type="ECO:0000313" key="3">
    <source>
        <dbReference type="Proteomes" id="UP001449657"/>
    </source>
</evidence>
<keyword evidence="3" id="KW-1185">Reference proteome</keyword>
<dbReference type="EMBL" id="CP150096">
    <property type="protein sequence ID" value="WZN46871.1"/>
    <property type="molecule type" value="Genomic_DNA"/>
</dbReference>
<proteinExistence type="predicted"/>
<feature type="domain" description="LicD/FKTN/FKRP nucleotidyltransferase" evidence="1">
    <location>
        <begin position="230"/>
        <end position="316"/>
    </location>
</feature>
<protein>
    <submittedName>
        <fullName evidence="2">LicD family protein</fullName>
    </submittedName>
</protein>